<dbReference type="Proteomes" id="UP000198718">
    <property type="component" value="Unassembled WGS sequence"/>
</dbReference>
<feature type="domain" description="Transposase IS4-like" evidence="1">
    <location>
        <begin position="41"/>
        <end position="102"/>
    </location>
</feature>
<dbReference type="InterPro" id="IPR002559">
    <property type="entry name" value="Transposase_11"/>
</dbReference>
<dbReference type="OrthoDB" id="1951912at2"/>
<keyword evidence="3" id="KW-1185">Reference proteome</keyword>
<name>A0A1G8XN70_9FIRM</name>
<protein>
    <submittedName>
        <fullName evidence="2">Transposase DDE domain-containing protein</fullName>
    </submittedName>
</protein>
<accession>A0A1G8XN70</accession>
<organism evidence="2 3">
    <name type="scientific">Natronincola ferrireducens</name>
    <dbReference type="NCBI Taxonomy" id="393762"/>
    <lineage>
        <taxon>Bacteria</taxon>
        <taxon>Bacillati</taxon>
        <taxon>Bacillota</taxon>
        <taxon>Clostridia</taxon>
        <taxon>Peptostreptococcales</taxon>
        <taxon>Natronincolaceae</taxon>
        <taxon>Natronincola</taxon>
    </lineage>
</organism>
<proteinExistence type="predicted"/>
<evidence type="ECO:0000313" key="3">
    <source>
        <dbReference type="Proteomes" id="UP000198718"/>
    </source>
</evidence>
<evidence type="ECO:0000259" key="1">
    <source>
        <dbReference type="Pfam" id="PF01609"/>
    </source>
</evidence>
<dbReference type="GO" id="GO:0006313">
    <property type="term" value="P:DNA transposition"/>
    <property type="evidence" value="ECO:0007669"/>
    <property type="project" value="InterPro"/>
</dbReference>
<evidence type="ECO:0000313" key="2">
    <source>
        <dbReference type="EMBL" id="SDJ91933.1"/>
    </source>
</evidence>
<dbReference type="STRING" id="393762.SAMN05660472_00275"/>
<dbReference type="SUPFAM" id="SSF53098">
    <property type="entry name" value="Ribonuclease H-like"/>
    <property type="match status" value="1"/>
</dbReference>
<dbReference type="RefSeq" id="WP_090549248.1">
    <property type="nucleotide sequence ID" value="NZ_FNFP01000001.1"/>
</dbReference>
<dbReference type="GO" id="GO:0003677">
    <property type="term" value="F:DNA binding"/>
    <property type="evidence" value="ECO:0007669"/>
    <property type="project" value="InterPro"/>
</dbReference>
<gene>
    <name evidence="2" type="ORF">SAMN05660472_00275</name>
</gene>
<sequence>MTSIPVLLYGETRNVDVVVKDLWMLDLDRKVRVVLTKVGSKVTAIISTDVTLTPSAIIEIYSARFSIEVAIKDMKQHLGLGDYQHHSLLPTLRFVHLVAVAYSVGKITLLKFSSSSWLDIQDY</sequence>
<reference evidence="2 3" key="1">
    <citation type="submission" date="2016-10" db="EMBL/GenBank/DDBJ databases">
        <authorList>
            <person name="de Groot N.N."/>
        </authorList>
    </citation>
    <scope>NUCLEOTIDE SEQUENCE [LARGE SCALE GENOMIC DNA]</scope>
    <source>
        <strain evidence="2 3">DSM 18346</strain>
    </source>
</reference>
<dbReference type="Pfam" id="PF01609">
    <property type="entry name" value="DDE_Tnp_1"/>
    <property type="match status" value="1"/>
</dbReference>
<dbReference type="GO" id="GO:0004803">
    <property type="term" value="F:transposase activity"/>
    <property type="evidence" value="ECO:0007669"/>
    <property type="project" value="InterPro"/>
</dbReference>
<dbReference type="EMBL" id="FNFP01000001">
    <property type="protein sequence ID" value="SDJ91933.1"/>
    <property type="molecule type" value="Genomic_DNA"/>
</dbReference>
<dbReference type="AlphaFoldDB" id="A0A1G8XN70"/>
<dbReference type="InterPro" id="IPR012337">
    <property type="entry name" value="RNaseH-like_sf"/>
</dbReference>